<dbReference type="SMART" id="SM00387">
    <property type="entry name" value="HATPase_c"/>
    <property type="match status" value="1"/>
</dbReference>
<name>A0A4P8IJQ6_9FIRM</name>
<dbReference type="Proteomes" id="UP000298653">
    <property type="component" value="Chromosome"/>
</dbReference>
<comment type="function">
    <text evidence="9">May play the central regulatory role in sporulation. It may be an element of the effector pathway responsible for the activation of sporulation genes in response to nutritional stress. Spo0A may act in concert with spo0H (a sigma factor) to control the expression of some genes that are critical to the sporulation process.</text>
</comment>
<dbReference type="InterPro" id="IPR011006">
    <property type="entry name" value="CheY-like_superfamily"/>
</dbReference>
<dbReference type="PRINTS" id="PR00344">
    <property type="entry name" value="BCTRLSENSOR"/>
</dbReference>
<dbReference type="PANTHER" id="PTHR43047">
    <property type="entry name" value="TWO-COMPONENT HISTIDINE PROTEIN KINASE"/>
    <property type="match status" value="1"/>
</dbReference>
<dbReference type="InterPro" id="IPR036097">
    <property type="entry name" value="HisK_dim/P_sf"/>
</dbReference>
<dbReference type="Gene3D" id="3.40.50.2300">
    <property type="match status" value="1"/>
</dbReference>
<dbReference type="PANTHER" id="PTHR43047:SF72">
    <property type="entry name" value="OSMOSENSING HISTIDINE PROTEIN KINASE SLN1"/>
    <property type="match status" value="1"/>
</dbReference>
<evidence type="ECO:0000313" key="15">
    <source>
        <dbReference type="EMBL" id="QCP36214.1"/>
    </source>
</evidence>
<dbReference type="InterPro" id="IPR005467">
    <property type="entry name" value="His_kinase_dom"/>
</dbReference>
<keyword evidence="6" id="KW-0808">Transferase</keyword>
<evidence type="ECO:0000256" key="2">
    <source>
        <dbReference type="ARBA" id="ARBA00006402"/>
    </source>
</evidence>
<dbReference type="InterPro" id="IPR003594">
    <property type="entry name" value="HATPase_dom"/>
</dbReference>
<reference evidence="15 16" key="1">
    <citation type="submission" date="2019-05" db="EMBL/GenBank/DDBJ databases">
        <title>Complete genome sequencing of Anaerostipes rhamnosivorans.</title>
        <authorList>
            <person name="Bui T.P.N."/>
            <person name="de Vos W.M."/>
        </authorList>
    </citation>
    <scope>NUCLEOTIDE SEQUENCE [LARGE SCALE GENOMIC DNA]</scope>
    <source>
        <strain evidence="15 16">1y2</strain>
    </source>
</reference>
<keyword evidence="8" id="KW-0902">Two-component regulatory system</keyword>
<dbReference type="EC" id="2.7.13.3" evidence="3"/>
<comment type="similarity">
    <text evidence="2">In the N-terminal section; belongs to the phytochrome family.</text>
</comment>
<feature type="transmembrane region" description="Helical" evidence="12">
    <location>
        <begin position="289"/>
        <end position="312"/>
    </location>
</feature>
<evidence type="ECO:0000259" key="13">
    <source>
        <dbReference type="PROSITE" id="PS50109"/>
    </source>
</evidence>
<keyword evidence="12" id="KW-1133">Transmembrane helix</keyword>
<dbReference type="SMART" id="SM00388">
    <property type="entry name" value="HisKA"/>
    <property type="match status" value="1"/>
</dbReference>
<dbReference type="GO" id="GO:0005886">
    <property type="term" value="C:plasma membrane"/>
    <property type="evidence" value="ECO:0007669"/>
    <property type="project" value="TreeGrafter"/>
</dbReference>
<evidence type="ECO:0000256" key="3">
    <source>
        <dbReference type="ARBA" id="ARBA00012438"/>
    </source>
</evidence>
<dbReference type="Pfam" id="PF02518">
    <property type="entry name" value="HATPase_c"/>
    <property type="match status" value="1"/>
</dbReference>
<dbReference type="InterPro" id="IPR004358">
    <property type="entry name" value="Sig_transdc_His_kin-like_C"/>
</dbReference>
<feature type="transmembrane region" description="Helical" evidence="12">
    <location>
        <begin position="7"/>
        <end position="28"/>
    </location>
</feature>
<dbReference type="AlphaFoldDB" id="A0A4P8IJQ6"/>
<gene>
    <name evidence="15" type="ORF">AR1Y2_2760</name>
</gene>
<dbReference type="OrthoDB" id="9803190at2"/>
<dbReference type="PROSITE" id="PS50109">
    <property type="entry name" value="HIS_KIN"/>
    <property type="match status" value="1"/>
</dbReference>
<evidence type="ECO:0000313" key="16">
    <source>
        <dbReference type="Proteomes" id="UP000298653"/>
    </source>
</evidence>
<dbReference type="CDD" id="cd16922">
    <property type="entry name" value="HATPase_EvgS-ArcB-TorS-like"/>
    <property type="match status" value="1"/>
</dbReference>
<dbReference type="SUPFAM" id="SSF55874">
    <property type="entry name" value="ATPase domain of HSP90 chaperone/DNA topoisomerase II/histidine kinase"/>
    <property type="match status" value="1"/>
</dbReference>
<keyword evidence="5 11" id="KW-0597">Phosphoprotein</keyword>
<keyword evidence="7 15" id="KW-0418">Kinase</keyword>
<dbReference type="PROSITE" id="PS50110">
    <property type="entry name" value="RESPONSE_REGULATORY"/>
    <property type="match status" value="1"/>
</dbReference>
<dbReference type="InterPro" id="IPR003661">
    <property type="entry name" value="HisK_dim/P_dom"/>
</dbReference>
<evidence type="ECO:0000256" key="10">
    <source>
        <dbReference type="ARBA" id="ARBA00074306"/>
    </source>
</evidence>
<evidence type="ECO:0000256" key="12">
    <source>
        <dbReference type="SAM" id="Phobius"/>
    </source>
</evidence>
<dbReference type="Pfam" id="PF00072">
    <property type="entry name" value="Response_reg"/>
    <property type="match status" value="1"/>
</dbReference>
<evidence type="ECO:0000256" key="1">
    <source>
        <dbReference type="ARBA" id="ARBA00000085"/>
    </source>
</evidence>
<dbReference type="SUPFAM" id="SSF52172">
    <property type="entry name" value="CheY-like"/>
    <property type="match status" value="1"/>
</dbReference>
<dbReference type="Gene3D" id="3.30.450.20">
    <property type="entry name" value="PAS domain"/>
    <property type="match status" value="1"/>
</dbReference>
<dbReference type="InterPro" id="IPR001789">
    <property type="entry name" value="Sig_transdc_resp-reg_receiver"/>
</dbReference>
<keyword evidence="16" id="KW-1185">Reference proteome</keyword>
<dbReference type="SMART" id="SM00448">
    <property type="entry name" value="REC"/>
    <property type="match status" value="1"/>
</dbReference>
<evidence type="ECO:0000259" key="14">
    <source>
        <dbReference type="PROSITE" id="PS50110"/>
    </source>
</evidence>
<dbReference type="GO" id="GO:0000155">
    <property type="term" value="F:phosphorelay sensor kinase activity"/>
    <property type="evidence" value="ECO:0007669"/>
    <property type="project" value="InterPro"/>
</dbReference>
<dbReference type="EMBL" id="CP040058">
    <property type="protein sequence ID" value="QCP36214.1"/>
    <property type="molecule type" value="Genomic_DNA"/>
</dbReference>
<accession>A0A4P8IJQ6</accession>
<dbReference type="GO" id="GO:0009927">
    <property type="term" value="F:histidine phosphotransfer kinase activity"/>
    <property type="evidence" value="ECO:0007669"/>
    <property type="project" value="TreeGrafter"/>
</dbReference>
<protein>
    <recommendedName>
        <fullName evidence="10">Circadian input-output histidine kinase CikA</fullName>
        <ecNumber evidence="3">2.7.13.3</ecNumber>
    </recommendedName>
    <alternativeName>
        <fullName evidence="4">Stage 0 sporulation protein A homolog</fullName>
    </alternativeName>
</protein>
<feature type="domain" description="Histidine kinase" evidence="13">
    <location>
        <begin position="334"/>
        <end position="556"/>
    </location>
</feature>
<proteinExistence type="inferred from homology"/>
<keyword evidence="12" id="KW-0472">Membrane</keyword>
<dbReference type="KEGG" id="arf:AR1Y2_2760"/>
<feature type="domain" description="Response regulatory" evidence="14">
    <location>
        <begin position="581"/>
        <end position="702"/>
    </location>
</feature>
<dbReference type="RefSeq" id="WP_137329477.1">
    <property type="nucleotide sequence ID" value="NZ_CP040058.1"/>
</dbReference>
<feature type="modified residue" description="4-aspartylphosphate" evidence="11">
    <location>
        <position position="633"/>
    </location>
</feature>
<comment type="catalytic activity">
    <reaction evidence="1">
        <text>ATP + protein L-histidine = ADP + protein N-phospho-L-histidine.</text>
        <dbReference type="EC" id="2.7.13.3"/>
    </reaction>
</comment>
<evidence type="ECO:0000256" key="5">
    <source>
        <dbReference type="ARBA" id="ARBA00022553"/>
    </source>
</evidence>
<evidence type="ECO:0000256" key="4">
    <source>
        <dbReference type="ARBA" id="ARBA00018672"/>
    </source>
</evidence>
<dbReference type="CDD" id="cd00082">
    <property type="entry name" value="HisKA"/>
    <property type="match status" value="1"/>
</dbReference>
<evidence type="ECO:0000256" key="8">
    <source>
        <dbReference type="ARBA" id="ARBA00023012"/>
    </source>
</evidence>
<keyword evidence="12" id="KW-0812">Transmembrane</keyword>
<sequence>MKRWNRGLIKALILGTPIVLLLAVWVYINELSHTTEASVIASMEELSGHDMQNIQSELKSSWNELSAVYGRIQASRCDTVQEVCKRLNIEQVSNTYDKIFLVDSEGNTYSSTNAVQNSKDKAYINPLLSGEKKFVMRYDELDILEAVKENLVYGTRCEPLEVDGIQFIGIIGFSKINTIQERLKIDSFDGRGYTGIVDMEGNYVVNPDRSAGIGRIDNYFEQVQKNANLSKQEIKQITARLNEGKSFIEHFDYKDQGAQVVSFVSIPDTKWSIVLTVPEKAFSEQTNQFVIMTGIMLAVVVVALCLMMLIIIRTLMVSTTAKAEAKARGDFLSSMSHEIRTPLNGIVGLNHLMQQNIKNPAKLKGYIEKSDSTTKYLLSLVNDILDMSKLQEGKMELILRPFSIHSLISTIETIMYNRMEDKNIVFQVESDIQSPYLIGDEMRIEQILINILGNAVKFTPEYGHITLRVYQSALGSKRVKTTYEVEDTGCGISEEFQKKIFDSFSQEHNTVSQGMQGTGLGMSISSLLVKQMGGTLSVKSKLGQGSCFIFTMDGDVTDGVSESIPTKECSPAKEKKERSLKVLIAEDNDLNAEILMEMLSTAGFTATRAADGGQVVEMFRDSSLYDFDVILMDVKMPVRNGYEATKTIRMLNRPDAKTVIIYACTANTFKEDQDMALESGMDGFIAKPIDVRKLMEKLNKIK</sequence>
<organism evidence="15 16">
    <name type="scientific">Anaerostipes rhamnosivorans</name>
    <dbReference type="NCBI Taxonomy" id="1229621"/>
    <lineage>
        <taxon>Bacteria</taxon>
        <taxon>Bacillati</taxon>
        <taxon>Bacillota</taxon>
        <taxon>Clostridia</taxon>
        <taxon>Lachnospirales</taxon>
        <taxon>Lachnospiraceae</taxon>
        <taxon>Anaerostipes</taxon>
    </lineage>
</organism>
<evidence type="ECO:0000256" key="11">
    <source>
        <dbReference type="PROSITE-ProRule" id="PRU00169"/>
    </source>
</evidence>
<dbReference type="SUPFAM" id="SSF47384">
    <property type="entry name" value="Homodimeric domain of signal transducing histidine kinase"/>
    <property type="match status" value="1"/>
</dbReference>
<dbReference type="Pfam" id="PF00512">
    <property type="entry name" value="HisKA"/>
    <property type="match status" value="1"/>
</dbReference>
<dbReference type="CDD" id="cd17546">
    <property type="entry name" value="REC_hyHK_CKI1_RcsC-like"/>
    <property type="match status" value="1"/>
</dbReference>
<evidence type="ECO:0000256" key="6">
    <source>
        <dbReference type="ARBA" id="ARBA00022679"/>
    </source>
</evidence>
<dbReference type="Gene3D" id="3.30.565.10">
    <property type="entry name" value="Histidine kinase-like ATPase, C-terminal domain"/>
    <property type="match status" value="1"/>
</dbReference>
<evidence type="ECO:0000256" key="9">
    <source>
        <dbReference type="ARBA" id="ARBA00024867"/>
    </source>
</evidence>
<evidence type="ECO:0000256" key="7">
    <source>
        <dbReference type="ARBA" id="ARBA00022777"/>
    </source>
</evidence>
<dbReference type="InterPro" id="IPR036890">
    <property type="entry name" value="HATPase_C_sf"/>
</dbReference>
<dbReference type="Gene3D" id="1.10.287.130">
    <property type="match status" value="1"/>
</dbReference>
<dbReference type="FunFam" id="3.30.565.10:FF:000010">
    <property type="entry name" value="Sensor histidine kinase RcsC"/>
    <property type="match status" value="1"/>
</dbReference>